<comment type="catalytic activity">
    <reaction evidence="6 7">
        <text>cytidine(34) in tRNA(Ile2) + L-lysine + ATP = lysidine(34) in tRNA(Ile2) + AMP + diphosphate + H(+)</text>
        <dbReference type="Rhea" id="RHEA:43744"/>
        <dbReference type="Rhea" id="RHEA-COMP:10625"/>
        <dbReference type="Rhea" id="RHEA-COMP:10670"/>
        <dbReference type="ChEBI" id="CHEBI:15378"/>
        <dbReference type="ChEBI" id="CHEBI:30616"/>
        <dbReference type="ChEBI" id="CHEBI:32551"/>
        <dbReference type="ChEBI" id="CHEBI:33019"/>
        <dbReference type="ChEBI" id="CHEBI:82748"/>
        <dbReference type="ChEBI" id="CHEBI:83665"/>
        <dbReference type="ChEBI" id="CHEBI:456215"/>
        <dbReference type="EC" id="6.3.4.19"/>
    </reaction>
</comment>
<evidence type="ECO:0000256" key="7">
    <source>
        <dbReference type="HAMAP-Rule" id="MF_01161"/>
    </source>
</evidence>
<comment type="subcellular location">
    <subcellularLocation>
        <location evidence="7">Cytoplasm</location>
    </subcellularLocation>
</comment>
<evidence type="ECO:0000256" key="6">
    <source>
        <dbReference type="ARBA" id="ARBA00048539"/>
    </source>
</evidence>
<feature type="domain" description="tRNA(Ile)-lysidine/2-thiocytidine synthase N-terminal" evidence="8">
    <location>
        <begin position="32"/>
        <end position="199"/>
    </location>
</feature>
<keyword evidence="4 7" id="KW-0547">Nucleotide-binding</keyword>
<dbReference type="Pfam" id="PF09179">
    <property type="entry name" value="TilS"/>
    <property type="match status" value="1"/>
</dbReference>
<comment type="similarity">
    <text evidence="7">Belongs to the tRNA(Ile)-lysidine synthase family.</text>
</comment>
<protein>
    <recommendedName>
        <fullName evidence="7">tRNA(Ile)-lysidine synthase</fullName>
        <ecNumber evidence="7">6.3.4.19</ecNumber>
    </recommendedName>
    <alternativeName>
        <fullName evidence="7">tRNA(Ile)-2-lysyl-cytidine synthase</fullName>
    </alternativeName>
    <alternativeName>
        <fullName evidence="7">tRNA(Ile)-lysidine synthetase</fullName>
    </alternativeName>
</protein>
<dbReference type="PANTHER" id="PTHR43033">
    <property type="entry name" value="TRNA(ILE)-LYSIDINE SYNTHASE-RELATED"/>
    <property type="match status" value="1"/>
</dbReference>
<dbReference type="NCBIfam" id="TIGR02432">
    <property type="entry name" value="lysidine_TilS_N"/>
    <property type="match status" value="1"/>
</dbReference>
<name>A0ABP8J3T4_9ACTN</name>
<evidence type="ECO:0000259" key="8">
    <source>
        <dbReference type="Pfam" id="PF01171"/>
    </source>
</evidence>
<dbReference type="InterPro" id="IPR015262">
    <property type="entry name" value="tRNA_Ile_lys_synt_subst-bd"/>
</dbReference>
<keyword evidence="1 7" id="KW-0963">Cytoplasm</keyword>
<dbReference type="EC" id="6.3.4.19" evidence="7"/>
<comment type="function">
    <text evidence="7">Ligates lysine onto the cytidine present at position 34 of the AUA codon-specific tRNA(Ile) that contains the anticodon CAU, in an ATP-dependent manner. Cytidine is converted to lysidine, thus changing the amino acid specificity of the tRNA from methionine to isoleucine.</text>
</comment>
<comment type="domain">
    <text evidence="7">The N-terminal region contains the highly conserved SGGXDS motif, predicted to be a P-loop motif involved in ATP binding.</text>
</comment>
<comment type="caution">
    <text evidence="10">The sequence shown here is derived from an EMBL/GenBank/DDBJ whole genome shotgun (WGS) entry which is preliminary data.</text>
</comment>
<evidence type="ECO:0000256" key="1">
    <source>
        <dbReference type="ARBA" id="ARBA00022490"/>
    </source>
</evidence>
<feature type="domain" description="tRNA(Ile)-lysidine synthase substrate-binding" evidence="9">
    <location>
        <begin position="248"/>
        <end position="301"/>
    </location>
</feature>
<dbReference type="InterPro" id="IPR011063">
    <property type="entry name" value="TilS/TtcA_N"/>
</dbReference>
<sequence>MTGALPAPGPALGAVRRAVSAWHRAHGEPPRVCAGLSGGADSLALVAALAQARIRTSAIVIDHALQPDSASVAQSAVAAAARVGCPDARVARVTVGARGGLEAAARTARYAALDSCRDGAPVLLAHTLDDQAETVLLGLGLGSGARSLAGMREWAPPYGRPLLGVRRAVTVAACTELGELPYRDPHNADPRFTRVRLRAESLPLLEEILGGGVAEALARTADALRADGDALDALAAAVLAGRPRGSGLPVTAVSGLSQAVRVRVLRAWLAADGARALTSAHLRAVDRLLTDWHGQGPVAVPAGPDAAVPAGPDAAVPAGPGPAAPRFVVVRDNGILKTTWACDARCGPVGRRTKGTDG</sequence>
<keyword evidence="5 7" id="KW-0067">ATP-binding</keyword>
<evidence type="ECO:0000256" key="5">
    <source>
        <dbReference type="ARBA" id="ARBA00022840"/>
    </source>
</evidence>
<dbReference type="Proteomes" id="UP001500635">
    <property type="component" value="Unassembled WGS sequence"/>
</dbReference>
<proteinExistence type="inferred from homology"/>
<dbReference type="InterPro" id="IPR012795">
    <property type="entry name" value="tRNA_Ile_lys_synt_N"/>
</dbReference>
<evidence type="ECO:0000313" key="10">
    <source>
        <dbReference type="EMBL" id="GAA4384500.1"/>
    </source>
</evidence>
<dbReference type="HAMAP" id="MF_01161">
    <property type="entry name" value="tRNA_Ile_lys_synt"/>
    <property type="match status" value="1"/>
</dbReference>
<dbReference type="PANTHER" id="PTHR43033:SF1">
    <property type="entry name" value="TRNA(ILE)-LYSIDINE SYNTHASE-RELATED"/>
    <property type="match status" value="1"/>
</dbReference>
<dbReference type="RefSeq" id="WP_344990399.1">
    <property type="nucleotide sequence ID" value="NZ_BAABFR010000005.1"/>
</dbReference>
<keyword evidence="3 7" id="KW-0819">tRNA processing</keyword>
<dbReference type="InterPro" id="IPR014729">
    <property type="entry name" value="Rossmann-like_a/b/a_fold"/>
</dbReference>
<accession>A0ABP8J3T4</accession>
<dbReference type="Gene3D" id="1.20.59.20">
    <property type="match status" value="1"/>
</dbReference>
<dbReference type="EMBL" id="BAABFR010000005">
    <property type="protein sequence ID" value="GAA4384500.1"/>
    <property type="molecule type" value="Genomic_DNA"/>
</dbReference>
<keyword evidence="2 7" id="KW-0436">Ligase</keyword>
<keyword evidence="11" id="KW-1185">Reference proteome</keyword>
<evidence type="ECO:0000256" key="2">
    <source>
        <dbReference type="ARBA" id="ARBA00022598"/>
    </source>
</evidence>
<evidence type="ECO:0000256" key="3">
    <source>
        <dbReference type="ARBA" id="ARBA00022694"/>
    </source>
</evidence>
<evidence type="ECO:0000313" key="11">
    <source>
        <dbReference type="Proteomes" id="UP001500635"/>
    </source>
</evidence>
<evidence type="ECO:0000256" key="4">
    <source>
        <dbReference type="ARBA" id="ARBA00022741"/>
    </source>
</evidence>
<reference evidence="11" key="1">
    <citation type="journal article" date="2019" name="Int. J. Syst. Evol. Microbiol.">
        <title>The Global Catalogue of Microorganisms (GCM) 10K type strain sequencing project: providing services to taxonomists for standard genome sequencing and annotation.</title>
        <authorList>
            <consortium name="The Broad Institute Genomics Platform"/>
            <consortium name="The Broad Institute Genome Sequencing Center for Infectious Disease"/>
            <person name="Wu L."/>
            <person name="Ma J."/>
        </authorList>
    </citation>
    <scope>NUCLEOTIDE SEQUENCE [LARGE SCALE GENOMIC DNA]</scope>
    <source>
        <strain evidence="11">JCM 17688</strain>
    </source>
</reference>
<dbReference type="SUPFAM" id="SSF52402">
    <property type="entry name" value="Adenine nucleotide alpha hydrolases-like"/>
    <property type="match status" value="1"/>
</dbReference>
<dbReference type="Pfam" id="PF01171">
    <property type="entry name" value="ATP_bind_3"/>
    <property type="match status" value="1"/>
</dbReference>
<dbReference type="InterPro" id="IPR012094">
    <property type="entry name" value="tRNA_Ile_lys_synt"/>
</dbReference>
<feature type="binding site" evidence="7">
    <location>
        <begin position="37"/>
        <end position="42"/>
    </location>
    <ligand>
        <name>ATP</name>
        <dbReference type="ChEBI" id="CHEBI:30616"/>
    </ligand>
</feature>
<gene>
    <name evidence="7 10" type="primary">tilS</name>
    <name evidence="10" type="ORF">GCM10023147_04990</name>
</gene>
<dbReference type="SUPFAM" id="SSF82829">
    <property type="entry name" value="MesJ substrate recognition domain-like"/>
    <property type="match status" value="1"/>
</dbReference>
<organism evidence="10 11">
    <name type="scientific">Tsukamurella soli</name>
    <dbReference type="NCBI Taxonomy" id="644556"/>
    <lineage>
        <taxon>Bacteria</taxon>
        <taxon>Bacillati</taxon>
        <taxon>Actinomycetota</taxon>
        <taxon>Actinomycetes</taxon>
        <taxon>Mycobacteriales</taxon>
        <taxon>Tsukamurellaceae</taxon>
        <taxon>Tsukamurella</taxon>
    </lineage>
</organism>
<dbReference type="Gene3D" id="3.40.50.620">
    <property type="entry name" value="HUPs"/>
    <property type="match status" value="1"/>
</dbReference>
<evidence type="ECO:0000259" key="9">
    <source>
        <dbReference type="Pfam" id="PF09179"/>
    </source>
</evidence>